<dbReference type="AlphaFoldDB" id="A0A3M7SQL8"/>
<reference evidence="1 2" key="1">
    <citation type="journal article" date="2018" name="Sci. Rep.">
        <title>Genomic signatures of local adaptation to the degree of environmental predictability in rotifers.</title>
        <authorList>
            <person name="Franch-Gras L."/>
            <person name="Hahn C."/>
            <person name="Garcia-Roger E.M."/>
            <person name="Carmona M.J."/>
            <person name="Serra M."/>
            <person name="Gomez A."/>
        </authorList>
    </citation>
    <scope>NUCLEOTIDE SEQUENCE [LARGE SCALE GENOMIC DNA]</scope>
    <source>
        <strain evidence="1">HYR1</strain>
    </source>
</reference>
<evidence type="ECO:0000313" key="1">
    <source>
        <dbReference type="EMBL" id="RNA37907.1"/>
    </source>
</evidence>
<proteinExistence type="predicted"/>
<organism evidence="1 2">
    <name type="scientific">Brachionus plicatilis</name>
    <name type="common">Marine rotifer</name>
    <name type="synonym">Brachionus muelleri</name>
    <dbReference type="NCBI Taxonomy" id="10195"/>
    <lineage>
        <taxon>Eukaryota</taxon>
        <taxon>Metazoa</taxon>
        <taxon>Spiralia</taxon>
        <taxon>Gnathifera</taxon>
        <taxon>Rotifera</taxon>
        <taxon>Eurotatoria</taxon>
        <taxon>Monogononta</taxon>
        <taxon>Pseudotrocha</taxon>
        <taxon>Ploima</taxon>
        <taxon>Brachionidae</taxon>
        <taxon>Brachionus</taxon>
    </lineage>
</organism>
<keyword evidence="2" id="KW-1185">Reference proteome</keyword>
<protein>
    <submittedName>
        <fullName evidence="1">Uncharacterized protein</fullName>
    </submittedName>
</protein>
<evidence type="ECO:0000313" key="2">
    <source>
        <dbReference type="Proteomes" id="UP000276133"/>
    </source>
</evidence>
<sequence length="456" mass="50122">MQTKKKQNPYAFFRFHAILWQIARRRLIVSTRRANAPGQKNGEQIPALINPASKLVKWLVPIERDHIRAAVLSPVAGTLIHIIVHLVHTDRRAVRVLLAAVLGVQIHHFGLVAAHTKLRLEELGPTRDVPAAVAGQRRVPAAYPRPHLAGRLARLPEAKNARERTLGGRRRIQHVRAVLPLGLAAERRPRAHLVERVPFFRVVVDPRHERLALSVLQNVLVPRLKVQADEVVEALAFGDGPNQVLIAARLLAHVVGLAQPSAVVDARRLIDVRVVDDNFGVYVCRVHPFAAEVLRKKASGLDVARHLRRNDHLLGAVRRTVQGLAGRVQRLGRVAHREPLVDGLEWRAGLRARDQLGGRIVAHALSRFPELVAELVRAVDGAAALLGLVGLVEQCYERRGLGYFVTQLGEAFARVVVAAAASHLEHAASPDVDFDALAAIDDCAGGRPVVHFVVPL</sequence>
<name>A0A3M7SQL8_BRAPC</name>
<accession>A0A3M7SQL8</accession>
<dbReference type="EMBL" id="REGN01000960">
    <property type="protein sequence ID" value="RNA37907.1"/>
    <property type="molecule type" value="Genomic_DNA"/>
</dbReference>
<dbReference type="Proteomes" id="UP000276133">
    <property type="component" value="Unassembled WGS sequence"/>
</dbReference>
<gene>
    <name evidence="1" type="ORF">BpHYR1_047029</name>
</gene>
<comment type="caution">
    <text evidence="1">The sequence shown here is derived from an EMBL/GenBank/DDBJ whole genome shotgun (WGS) entry which is preliminary data.</text>
</comment>